<evidence type="ECO:0000256" key="4">
    <source>
        <dbReference type="ARBA" id="ARBA00022989"/>
    </source>
</evidence>
<feature type="transmembrane region" description="Helical" evidence="6">
    <location>
        <begin position="36"/>
        <end position="55"/>
    </location>
</feature>
<feature type="transmembrane region" description="Helical" evidence="6">
    <location>
        <begin position="238"/>
        <end position="262"/>
    </location>
</feature>
<feature type="transmembrane region" description="Helical" evidence="6">
    <location>
        <begin position="353"/>
        <end position="370"/>
    </location>
</feature>
<feature type="transmembrane region" description="Helical" evidence="6">
    <location>
        <begin position="163"/>
        <end position="180"/>
    </location>
</feature>
<feature type="transmembrane region" description="Helical" evidence="6">
    <location>
        <begin position="376"/>
        <end position="396"/>
    </location>
</feature>
<comment type="subcellular location">
    <subcellularLocation>
        <location evidence="1">Cell membrane</location>
        <topology evidence="1">Multi-pass membrane protein</topology>
    </subcellularLocation>
</comment>
<dbReference type="EMBL" id="JBDIVE010000018">
    <property type="protein sequence ID" value="MEN3070706.1"/>
    <property type="molecule type" value="Genomic_DNA"/>
</dbReference>
<dbReference type="InterPro" id="IPR050833">
    <property type="entry name" value="Poly_Biosynth_Transport"/>
</dbReference>
<keyword evidence="5 6" id="KW-0472">Membrane</keyword>
<feature type="transmembrane region" description="Helical" evidence="6">
    <location>
        <begin position="432"/>
        <end position="454"/>
    </location>
</feature>
<protein>
    <submittedName>
        <fullName evidence="7">Oligosaccharide flippase family protein</fullName>
    </submittedName>
</protein>
<dbReference type="PANTHER" id="PTHR30250:SF11">
    <property type="entry name" value="O-ANTIGEN TRANSPORTER-RELATED"/>
    <property type="match status" value="1"/>
</dbReference>
<dbReference type="RefSeq" id="WP_345921484.1">
    <property type="nucleotide sequence ID" value="NZ_JBDIVE010000018.1"/>
</dbReference>
<dbReference type="PANTHER" id="PTHR30250">
    <property type="entry name" value="PST FAMILY PREDICTED COLANIC ACID TRANSPORTER"/>
    <property type="match status" value="1"/>
</dbReference>
<sequence length="476" mass="50395">MSLRASVAYILTRAVAGALAMASLALFVRVLGPSEYAHLSLGLAAAALSSSLLIIPLNTTLGRLYGEAALRERLIATLSMIVMAFGIVLLIAALVLEWQGASWLARGVLPAAALFAALQGLLDFVAQWSTSALQPRRYSRLLLARAVGVLLLGFLALQSSASAPAVLLAMALSCALSLAISLRGSGWPSLKLYDRALQSRILRFAAPLLLTCALSYLLQWGDRYLLARMVPLAELGRYSALADFTQQTLILVCSGLGSAWYPRIVQAWGAQDKLEAQRLMSRYALVALALILPAATGFAVLLAPLAAVLFGAAYRDLPAGLSACLVLAAIIGAAKSFYFDIPLLLAQRVWRQALGIALSALLALLVMWLAVPLLGISGAALGLLCGQGAGVIYSLVAGRGVLRGQLDLRAAGKLVLATLVMLAVLLCLPHDTLIALALSIVLAGASYAVMLLALDVDGLRSQWLRGWFAAYRERRR</sequence>
<evidence type="ECO:0000256" key="6">
    <source>
        <dbReference type="SAM" id="Phobius"/>
    </source>
</evidence>
<feature type="transmembrane region" description="Helical" evidence="6">
    <location>
        <begin position="201"/>
        <end position="218"/>
    </location>
</feature>
<evidence type="ECO:0000256" key="3">
    <source>
        <dbReference type="ARBA" id="ARBA00022692"/>
    </source>
</evidence>
<feature type="transmembrane region" description="Helical" evidence="6">
    <location>
        <begin position="75"/>
        <end position="96"/>
    </location>
</feature>
<keyword evidence="4 6" id="KW-1133">Transmembrane helix</keyword>
<comment type="caution">
    <text evidence="7">The sequence shown here is derived from an EMBL/GenBank/DDBJ whole genome shotgun (WGS) entry which is preliminary data.</text>
</comment>
<evidence type="ECO:0000313" key="7">
    <source>
        <dbReference type="EMBL" id="MEN3070706.1"/>
    </source>
</evidence>
<name>A0ABU9Z4H5_9RHOO</name>
<evidence type="ECO:0000256" key="2">
    <source>
        <dbReference type="ARBA" id="ARBA00022475"/>
    </source>
</evidence>
<feature type="transmembrane region" description="Helical" evidence="6">
    <location>
        <begin position="408"/>
        <end position="426"/>
    </location>
</feature>
<evidence type="ECO:0000256" key="5">
    <source>
        <dbReference type="ARBA" id="ARBA00023136"/>
    </source>
</evidence>
<feature type="transmembrane region" description="Helical" evidence="6">
    <location>
        <begin position="138"/>
        <end position="157"/>
    </location>
</feature>
<feature type="transmembrane region" description="Helical" evidence="6">
    <location>
        <begin position="283"/>
        <end position="313"/>
    </location>
</feature>
<accession>A0ABU9Z4H5</accession>
<keyword evidence="2" id="KW-1003">Cell membrane</keyword>
<feature type="transmembrane region" description="Helical" evidence="6">
    <location>
        <begin position="108"/>
        <end position="126"/>
    </location>
</feature>
<evidence type="ECO:0000313" key="8">
    <source>
        <dbReference type="Proteomes" id="UP001410394"/>
    </source>
</evidence>
<evidence type="ECO:0000256" key="1">
    <source>
        <dbReference type="ARBA" id="ARBA00004651"/>
    </source>
</evidence>
<dbReference type="Pfam" id="PF01943">
    <property type="entry name" value="Polysacc_synt"/>
    <property type="match status" value="1"/>
</dbReference>
<organism evidence="7 8">
    <name type="scientific">Uliginosibacterium sediminicola</name>
    <dbReference type="NCBI Taxonomy" id="2024550"/>
    <lineage>
        <taxon>Bacteria</taxon>
        <taxon>Pseudomonadati</taxon>
        <taxon>Pseudomonadota</taxon>
        <taxon>Betaproteobacteria</taxon>
        <taxon>Rhodocyclales</taxon>
        <taxon>Zoogloeaceae</taxon>
        <taxon>Uliginosibacterium</taxon>
    </lineage>
</organism>
<dbReference type="InterPro" id="IPR002797">
    <property type="entry name" value="Polysacc_synth"/>
</dbReference>
<proteinExistence type="predicted"/>
<reference evidence="7 8" key="1">
    <citation type="journal article" date="2018" name="Int. J. Syst. Evol. Microbiol.">
        <title>Uliginosibacterium sediminicola sp. nov., isolated from freshwater sediment.</title>
        <authorList>
            <person name="Hwang W.M."/>
            <person name="Kim S.M."/>
            <person name="Kang K."/>
            <person name="Ahn T.Y."/>
        </authorList>
    </citation>
    <scope>NUCLEOTIDE SEQUENCE [LARGE SCALE GENOMIC DNA]</scope>
    <source>
        <strain evidence="7 8">M1-21</strain>
    </source>
</reference>
<gene>
    <name evidence="7" type="ORF">ABDB84_19640</name>
</gene>
<dbReference type="Proteomes" id="UP001410394">
    <property type="component" value="Unassembled WGS sequence"/>
</dbReference>
<keyword evidence="3 6" id="KW-0812">Transmembrane</keyword>
<feature type="transmembrane region" description="Helical" evidence="6">
    <location>
        <begin position="7"/>
        <end position="30"/>
    </location>
</feature>
<feature type="transmembrane region" description="Helical" evidence="6">
    <location>
        <begin position="319"/>
        <end position="341"/>
    </location>
</feature>
<keyword evidence="8" id="KW-1185">Reference proteome</keyword>